<dbReference type="EMBL" id="QLST01000006">
    <property type="protein sequence ID" value="RBA28609.1"/>
    <property type="molecule type" value="Genomic_DNA"/>
</dbReference>
<keyword evidence="3" id="KW-1185">Reference proteome</keyword>
<evidence type="ECO:0000313" key="3">
    <source>
        <dbReference type="Proteomes" id="UP000253319"/>
    </source>
</evidence>
<dbReference type="OrthoDB" id="1261237at2"/>
<name>A0A365P247_9FLAO</name>
<dbReference type="RefSeq" id="WP_113988790.1">
    <property type="nucleotide sequence ID" value="NZ_QLST01000006.1"/>
</dbReference>
<proteinExistence type="predicted"/>
<comment type="caution">
    <text evidence="2">The sequence shown here is derived from an EMBL/GenBank/DDBJ whole genome shotgun (WGS) entry which is preliminary data.</text>
</comment>
<reference evidence="2 3" key="1">
    <citation type="submission" date="2018-06" db="EMBL/GenBank/DDBJ databases">
        <title>Flavobacterium tibetense sp. nov., isolated from a wetland YonghuCo on Tibetan Plateau.</title>
        <authorList>
            <person name="Xing P."/>
            <person name="Phurbu D."/>
            <person name="Lu H."/>
        </authorList>
    </citation>
    <scope>NUCLEOTIDE SEQUENCE [LARGE SCALE GENOMIC DNA]</scope>
    <source>
        <strain evidence="2 3">YH5</strain>
    </source>
</reference>
<dbReference type="InterPro" id="IPR046551">
    <property type="entry name" value="DUF6705"/>
</dbReference>
<dbReference type="Pfam" id="PF20448">
    <property type="entry name" value="DUF6705"/>
    <property type="match status" value="1"/>
</dbReference>
<organism evidence="2 3">
    <name type="scientific">Flavobacterium tibetense</name>
    <dbReference type="NCBI Taxonomy" id="2233533"/>
    <lineage>
        <taxon>Bacteria</taxon>
        <taxon>Pseudomonadati</taxon>
        <taxon>Bacteroidota</taxon>
        <taxon>Flavobacteriia</taxon>
        <taxon>Flavobacteriales</taxon>
        <taxon>Flavobacteriaceae</taxon>
        <taxon>Flavobacterium</taxon>
    </lineage>
</organism>
<gene>
    <name evidence="2" type="ORF">DPN68_06235</name>
</gene>
<evidence type="ECO:0000313" key="2">
    <source>
        <dbReference type="EMBL" id="RBA28609.1"/>
    </source>
</evidence>
<feature type="domain" description="DUF6705" evidence="1">
    <location>
        <begin position="1"/>
        <end position="211"/>
    </location>
</feature>
<accession>A0A365P247</accession>
<protein>
    <recommendedName>
        <fullName evidence="1">DUF6705 domain-containing protein</fullName>
    </recommendedName>
</protein>
<dbReference type="PROSITE" id="PS51257">
    <property type="entry name" value="PROKAR_LIPOPROTEIN"/>
    <property type="match status" value="1"/>
</dbReference>
<dbReference type="AlphaFoldDB" id="A0A365P247"/>
<evidence type="ECO:0000259" key="1">
    <source>
        <dbReference type="Pfam" id="PF20448"/>
    </source>
</evidence>
<dbReference type="Proteomes" id="UP000253319">
    <property type="component" value="Unassembled WGS sequence"/>
</dbReference>
<sequence>MKKIVILIVYITFSIGCKAQILDIYETLPSETPLNAYLKDTQNFQNQFVGTWVYQNGQEYLEVRFIKREMFWRPAPTQFYEDVLVGEYKYIDSNGIEKVNSLSNLNLNHDNLFNYNLYSGAKLVLDRYPLCPSCPIGTERLYMHFDEPANDDNMLSAGFVIRRVIENGVEKLKVQFINKSSKSGRSKADFYVPSTFTNFSLPYGDYTLIKQ</sequence>